<evidence type="ECO:0000313" key="1">
    <source>
        <dbReference type="EMBL" id="NQE36780.1"/>
    </source>
</evidence>
<protein>
    <submittedName>
        <fullName evidence="1">Chaperone modulatory protein CbpM</fullName>
    </submittedName>
</protein>
<comment type="caution">
    <text evidence="1">The sequence shown here is derived from an EMBL/GenBank/DDBJ whole genome shotgun (WGS) entry which is preliminary data.</text>
</comment>
<sequence length="101" mass="11395">MNEVSLSRVVVSQEGDRLYSFEYAARVTETSVTLVERFVEMGLIEPRGSMLRSRDIGRISQIQRLRRDLGLNLVGAAIVLDMAQEIAQLKAQLKAHQSQHL</sequence>
<gene>
    <name evidence="1" type="primary">cbpM</name>
    <name evidence="1" type="ORF">E5S67_04545</name>
</gene>
<dbReference type="Pfam" id="PF13591">
    <property type="entry name" value="MerR_2"/>
    <property type="match status" value="1"/>
</dbReference>
<dbReference type="Proteomes" id="UP000702425">
    <property type="component" value="Unassembled WGS sequence"/>
</dbReference>
<evidence type="ECO:0000313" key="2">
    <source>
        <dbReference type="Proteomes" id="UP000702425"/>
    </source>
</evidence>
<dbReference type="RefSeq" id="WP_172190646.1">
    <property type="nucleotide sequence ID" value="NZ_CAWPPK010000315.1"/>
</dbReference>
<accession>A0ABX2D4H0</accession>
<proteinExistence type="predicted"/>
<reference evidence="1 2" key="1">
    <citation type="journal article" date="2020" name="Sci. Rep.">
        <title>A novel cyanobacterial geosmin producer, revising GeoA distribution and dispersion patterns in Bacteria.</title>
        <authorList>
            <person name="Churro C."/>
            <person name="Semedo-Aguiar A.P."/>
            <person name="Silva A.D."/>
            <person name="Pereira-Leal J.B."/>
            <person name="Leite R.B."/>
        </authorList>
    </citation>
    <scope>NUCLEOTIDE SEQUENCE [LARGE SCALE GENOMIC DNA]</scope>
    <source>
        <strain evidence="1 2">IPMA8</strain>
    </source>
</reference>
<keyword evidence="2" id="KW-1185">Reference proteome</keyword>
<organism evidence="1 2">
    <name type="scientific">Microcoleus asticus IPMA8</name>
    <dbReference type="NCBI Taxonomy" id="2563858"/>
    <lineage>
        <taxon>Bacteria</taxon>
        <taxon>Bacillati</taxon>
        <taxon>Cyanobacteriota</taxon>
        <taxon>Cyanophyceae</taxon>
        <taxon>Oscillatoriophycideae</taxon>
        <taxon>Oscillatoriales</taxon>
        <taxon>Microcoleaceae</taxon>
        <taxon>Microcoleus</taxon>
        <taxon>Microcoleus asticus</taxon>
    </lineage>
</organism>
<name>A0ABX2D4H0_9CYAN</name>
<dbReference type="Gene3D" id="1.10.1660.10">
    <property type="match status" value="1"/>
</dbReference>
<dbReference type="EMBL" id="SRRZ01000097">
    <property type="protein sequence ID" value="NQE36780.1"/>
    <property type="molecule type" value="Genomic_DNA"/>
</dbReference>